<evidence type="ECO:0000313" key="3">
    <source>
        <dbReference type="Proteomes" id="UP000018731"/>
    </source>
</evidence>
<protein>
    <recommendedName>
        <fullName evidence="1">Uracil-DNA glycosylase-like domain-containing protein</fullName>
    </recommendedName>
</protein>
<dbReference type="STRING" id="1357400.HMPREF2086_01913"/>
<dbReference type="EMBL" id="AZJI01000010">
    <property type="protein sequence ID" value="ETD22186.1"/>
    <property type="molecule type" value="Genomic_DNA"/>
</dbReference>
<dbReference type="AlphaFoldDB" id="V8C604"/>
<reference evidence="2 3" key="1">
    <citation type="journal article" date="2014" name="Genome Announc.">
        <title>Draft genome sequences of six enterohepatic helicobacter species isolated from humans and one from rhesus macaques.</title>
        <authorList>
            <person name="Shen Z."/>
            <person name="Sheh A."/>
            <person name="Young S.K."/>
            <person name="Abouelliel A."/>
            <person name="Ward D.V."/>
            <person name="Earl A.M."/>
            <person name="Fox J.G."/>
        </authorList>
    </citation>
    <scope>NUCLEOTIDE SEQUENCE [LARGE SCALE GENOMIC DNA]</scope>
    <source>
        <strain evidence="2 3">MIT 99-5501</strain>
    </source>
</reference>
<sequence>MTPKATKNLAQNPKTAEIYKLYELYLAKSFGVDYIAQETPQVAPSKSLESSLAAQIKSCHLCARSKLDTPKLDYVRSDSVVVFVSEFAMGDMTKPPKSAQNPHILSPFLFDSKGAQMLQNIAQNVFKTDKFSVLSLLKCATRESTQQEREACKPYLISQLSKSPAKAVVLFGEVVCESVLGLDFSHKGVALDLLDKKAIATYSLSQLLRNPSLKKQTLAHLHTLLQASPLNPN</sequence>
<proteinExistence type="predicted"/>
<dbReference type="OrthoDB" id="5290748at2"/>
<organism evidence="2 3">
    <name type="scientific">Helicobacter macacae MIT 99-5501</name>
    <dbReference type="NCBI Taxonomy" id="1357400"/>
    <lineage>
        <taxon>Bacteria</taxon>
        <taxon>Pseudomonadati</taxon>
        <taxon>Campylobacterota</taxon>
        <taxon>Epsilonproteobacteria</taxon>
        <taxon>Campylobacterales</taxon>
        <taxon>Helicobacteraceae</taxon>
        <taxon>Helicobacter</taxon>
    </lineage>
</organism>
<dbReference type="Gene3D" id="3.40.470.10">
    <property type="entry name" value="Uracil-DNA glycosylase-like domain"/>
    <property type="match status" value="1"/>
</dbReference>
<dbReference type="SUPFAM" id="SSF52141">
    <property type="entry name" value="Uracil-DNA glycosylase-like"/>
    <property type="match status" value="1"/>
</dbReference>
<dbReference type="HOGENOM" id="CLU_1298358_0_0_7"/>
<evidence type="ECO:0000313" key="2">
    <source>
        <dbReference type="EMBL" id="ETD22186.1"/>
    </source>
</evidence>
<gene>
    <name evidence="2" type="ORF">HMPREF2086_01913</name>
</gene>
<name>V8C604_9HELI</name>
<dbReference type="Pfam" id="PF03167">
    <property type="entry name" value="UDG"/>
    <property type="match status" value="1"/>
</dbReference>
<accession>V8C604</accession>
<keyword evidence="3" id="KW-1185">Reference proteome</keyword>
<dbReference type="InterPro" id="IPR036895">
    <property type="entry name" value="Uracil-DNA_glycosylase-like_sf"/>
</dbReference>
<feature type="domain" description="Uracil-DNA glycosylase-like" evidence="1">
    <location>
        <begin position="110"/>
        <end position="216"/>
    </location>
</feature>
<dbReference type="InterPro" id="IPR005122">
    <property type="entry name" value="Uracil-DNA_glycosylase-like"/>
</dbReference>
<evidence type="ECO:0000259" key="1">
    <source>
        <dbReference type="Pfam" id="PF03167"/>
    </source>
</evidence>
<comment type="caution">
    <text evidence="2">The sequence shown here is derived from an EMBL/GenBank/DDBJ whole genome shotgun (WGS) entry which is preliminary data.</text>
</comment>
<dbReference type="RefSeq" id="WP_023928748.1">
    <property type="nucleotide sequence ID" value="NZ_KI669456.1"/>
</dbReference>
<dbReference type="Proteomes" id="UP000018731">
    <property type="component" value="Unassembled WGS sequence"/>
</dbReference>
<dbReference type="eggNOG" id="COG1573">
    <property type="taxonomic scope" value="Bacteria"/>
</dbReference>
<dbReference type="PATRIC" id="fig|1357400.3.peg.2596"/>